<reference evidence="2" key="1">
    <citation type="submission" date="2022-11" db="UniProtKB">
        <authorList>
            <consortium name="WormBaseParasite"/>
        </authorList>
    </citation>
    <scope>IDENTIFICATION</scope>
</reference>
<organism evidence="1 2">
    <name type="scientific">Romanomermis culicivorax</name>
    <name type="common">Nematode worm</name>
    <dbReference type="NCBI Taxonomy" id="13658"/>
    <lineage>
        <taxon>Eukaryota</taxon>
        <taxon>Metazoa</taxon>
        <taxon>Ecdysozoa</taxon>
        <taxon>Nematoda</taxon>
        <taxon>Enoplea</taxon>
        <taxon>Dorylaimia</taxon>
        <taxon>Mermithida</taxon>
        <taxon>Mermithoidea</taxon>
        <taxon>Mermithidae</taxon>
        <taxon>Romanomermis</taxon>
    </lineage>
</organism>
<sequence length="237" mass="27493">MLAKLQESSSSDIELNLNNEFTTRFLLKLKEKRIFPPKIPIWRKKQCGSFFCRDISGKRHKRRPVHTHLIVSTSRPKGVIRSAVQIAREQAGQQVIGVMRKVLYVVQNDLPISTSTSIHQLLNFFGDKASVNIISRSHYSNFSTYELMKAINRDAFCEQIRQICKDLCFMLHIDESTDISEENHMAVYITQWDLENRSDHFCAMEKKTKELITFVSTQRRCSQNQDKVAFSFEGQNA</sequence>
<evidence type="ECO:0000313" key="1">
    <source>
        <dbReference type="Proteomes" id="UP000887565"/>
    </source>
</evidence>
<keyword evidence="1" id="KW-1185">Reference proteome</keyword>
<name>A0A915JAW4_ROMCU</name>
<dbReference type="AlphaFoldDB" id="A0A915JAW4"/>
<proteinExistence type="predicted"/>
<accession>A0A915JAW4</accession>
<dbReference type="Proteomes" id="UP000887565">
    <property type="component" value="Unplaced"/>
</dbReference>
<dbReference type="WBParaSite" id="nRc.2.0.1.t22806-RA">
    <property type="protein sequence ID" value="nRc.2.0.1.t22806-RA"/>
    <property type="gene ID" value="nRc.2.0.1.g22806"/>
</dbReference>
<protein>
    <submittedName>
        <fullName evidence="2">Transposase</fullName>
    </submittedName>
</protein>
<evidence type="ECO:0000313" key="2">
    <source>
        <dbReference type="WBParaSite" id="nRc.2.0.1.t22806-RA"/>
    </source>
</evidence>